<feature type="region of interest" description="Disordered" evidence="1">
    <location>
        <begin position="1"/>
        <end position="31"/>
    </location>
</feature>
<evidence type="ECO:0000313" key="2">
    <source>
        <dbReference type="EMBL" id="ODV66523.1"/>
    </source>
</evidence>
<evidence type="ECO:0008006" key="4">
    <source>
        <dbReference type="Google" id="ProtNLM"/>
    </source>
</evidence>
<evidence type="ECO:0000256" key="1">
    <source>
        <dbReference type="SAM" id="MobiDB-lite"/>
    </source>
</evidence>
<feature type="compositionally biased region" description="Basic and acidic residues" evidence="1">
    <location>
        <begin position="1"/>
        <end position="10"/>
    </location>
</feature>
<protein>
    <recommendedName>
        <fullName evidence="4">Extracellular mutant protein 11 C-terminal domain-containing protein</fullName>
    </recommendedName>
</protein>
<sequence length="224" mass="26070">MDPVSEKVPVDDQLPQRKKRRSKGDSEATKELVSRFTVDSKVDGMKDEMKDESFDTTLTIGKPYSSSTQIHGLPMMKPVNKILKSSPLKNNAISHDEEDLEMTQDLIRISNEITHNNTNPLSLGDFDMDQEILQDFNLRSYVEKFDFNPNDNFMQYYIKVNDKINQYESELIKQLMTERFKLLKRFESLNDIVNQYSQSLIKCDKDFDSKINQLKLVNDILNSL</sequence>
<dbReference type="RefSeq" id="XP_020075590.1">
    <property type="nucleotide sequence ID" value="XM_020220201.1"/>
</dbReference>
<evidence type="ECO:0000313" key="3">
    <source>
        <dbReference type="Proteomes" id="UP000095085"/>
    </source>
</evidence>
<name>A0A1E4RGY2_9ASCO</name>
<proteinExistence type="predicted"/>
<dbReference type="AlphaFoldDB" id="A0A1E4RGY2"/>
<keyword evidence="3" id="KW-1185">Reference proteome</keyword>
<gene>
    <name evidence="2" type="ORF">HYPBUDRAFT_149382</name>
</gene>
<dbReference type="Proteomes" id="UP000095085">
    <property type="component" value="Unassembled WGS sequence"/>
</dbReference>
<accession>A0A1E4RGY2</accession>
<organism evidence="2 3">
    <name type="scientific">Hyphopichia burtonii NRRL Y-1933</name>
    <dbReference type="NCBI Taxonomy" id="984485"/>
    <lineage>
        <taxon>Eukaryota</taxon>
        <taxon>Fungi</taxon>
        <taxon>Dikarya</taxon>
        <taxon>Ascomycota</taxon>
        <taxon>Saccharomycotina</taxon>
        <taxon>Pichiomycetes</taxon>
        <taxon>Debaryomycetaceae</taxon>
        <taxon>Hyphopichia</taxon>
    </lineage>
</organism>
<dbReference type="GeneID" id="30994751"/>
<reference evidence="3" key="1">
    <citation type="submission" date="2016-05" db="EMBL/GenBank/DDBJ databases">
        <title>Comparative genomics of biotechnologically important yeasts.</title>
        <authorList>
            <consortium name="DOE Joint Genome Institute"/>
            <person name="Riley R."/>
            <person name="Haridas S."/>
            <person name="Wolfe K.H."/>
            <person name="Lopes M.R."/>
            <person name="Hittinger C.T."/>
            <person name="Goker M."/>
            <person name="Salamov A."/>
            <person name="Wisecaver J."/>
            <person name="Long T.M."/>
            <person name="Aerts A.L."/>
            <person name="Barry K."/>
            <person name="Choi C."/>
            <person name="Clum A."/>
            <person name="Coughlan A.Y."/>
            <person name="Deshpande S."/>
            <person name="Douglass A.P."/>
            <person name="Hanson S.J."/>
            <person name="Klenk H.-P."/>
            <person name="Labutti K."/>
            <person name="Lapidus A."/>
            <person name="Lindquist E."/>
            <person name="Lipzen A."/>
            <person name="Meier-Kolthoff J.P."/>
            <person name="Ohm R.A."/>
            <person name="Otillar R.P."/>
            <person name="Pangilinan J."/>
            <person name="Peng Y."/>
            <person name="Rokas A."/>
            <person name="Rosa C.A."/>
            <person name="Scheuner C."/>
            <person name="Sibirny A.A."/>
            <person name="Slot J.C."/>
            <person name="Stielow J.B."/>
            <person name="Sun H."/>
            <person name="Kurtzman C.P."/>
            <person name="Blackwell M."/>
            <person name="Grigoriev I.V."/>
            <person name="Jeffries T.W."/>
        </authorList>
    </citation>
    <scope>NUCLEOTIDE SEQUENCE [LARGE SCALE GENOMIC DNA]</scope>
    <source>
        <strain evidence="3">NRRL Y-1933</strain>
    </source>
</reference>
<dbReference type="EMBL" id="KV454542">
    <property type="protein sequence ID" value="ODV66523.1"/>
    <property type="molecule type" value="Genomic_DNA"/>
</dbReference>